<dbReference type="GO" id="GO:0016788">
    <property type="term" value="F:hydrolase activity, acting on ester bonds"/>
    <property type="evidence" value="ECO:0007669"/>
    <property type="project" value="InterPro"/>
</dbReference>
<dbReference type="SUPFAM" id="SSF51556">
    <property type="entry name" value="Metallo-dependent hydrolases"/>
    <property type="match status" value="1"/>
</dbReference>
<evidence type="ECO:0000313" key="5">
    <source>
        <dbReference type="Proteomes" id="UP000022910"/>
    </source>
</evidence>
<keyword evidence="1" id="KW-0479">Metal-binding</keyword>
<dbReference type="AlphaFoldDB" id="A0A015JIM2"/>
<dbReference type="Gene3D" id="3.20.20.140">
    <property type="entry name" value="Metal-dependent hydrolases"/>
    <property type="match status" value="1"/>
</dbReference>
<dbReference type="InterPro" id="IPR032466">
    <property type="entry name" value="Metal_Hydrolase"/>
</dbReference>
<comment type="caution">
    <text evidence="4">The sequence shown here is derived from an EMBL/GenBank/DDBJ whole genome shotgun (WGS) entry which is preliminary data.</text>
</comment>
<dbReference type="STRING" id="1432141.A0A015JIM2"/>
<dbReference type="FunFam" id="3.20.20.140:FF:000005">
    <property type="entry name" value="TatD family hydrolase"/>
    <property type="match status" value="1"/>
</dbReference>
<proteinExistence type="predicted"/>
<dbReference type="OMA" id="THCHLEY"/>
<dbReference type="EMBL" id="JEMT01028422">
    <property type="protein sequence ID" value="EXX54764.1"/>
    <property type="molecule type" value="Genomic_DNA"/>
</dbReference>
<name>A0A015JIM2_RHIIW</name>
<dbReference type="HOGENOM" id="CLU_031506_2_0_1"/>
<evidence type="ECO:0000256" key="2">
    <source>
        <dbReference type="ARBA" id="ARBA00022801"/>
    </source>
</evidence>
<reference evidence="4 5" key="1">
    <citation type="submission" date="2014-02" db="EMBL/GenBank/DDBJ databases">
        <title>Single nucleus genome sequencing reveals high similarity among nuclei of an endomycorrhizal fungus.</title>
        <authorList>
            <person name="Lin K."/>
            <person name="Geurts R."/>
            <person name="Zhang Z."/>
            <person name="Limpens E."/>
            <person name="Saunders D.G."/>
            <person name="Mu D."/>
            <person name="Pang E."/>
            <person name="Cao H."/>
            <person name="Cha H."/>
            <person name="Lin T."/>
            <person name="Zhou Q."/>
            <person name="Shang Y."/>
            <person name="Li Y."/>
            <person name="Ivanov S."/>
            <person name="Sharma T."/>
            <person name="Velzen R.V."/>
            <person name="Ruijter N.D."/>
            <person name="Aanen D.K."/>
            <person name="Win J."/>
            <person name="Kamoun S."/>
            <person name="Bisseling T."/>
            <person name="Huang S."/>
        </authorList>
    </citation>
    <scope>NUCLEOTIDE SEQUENCE [LARGE SCALE GENOMIC DNA]</scope>
    <source>
        <strain evidence="5">DAOM197198w</strain>
    </source>
</reference>
<dbReference type="CDD" id="cd01310">
    <property type="entry name" value="TatD_DNAse"/>
    <property type="match status" value="1"/>
</dbReference>
<dbReference type="Proteomes" id="UP000022910">
    <property type="component" value="Unassembled WGS sequence"/>
</dbReference>
<dbReference type="PROSITE" id="PS01090">
    <property type="entry name" value="TATD_2"/>
    <property type="match status" value="1"/>
</dbReference>
<evidence type="ECO:0000256" key="3">
    <source>
        <dbReference type="SAM" id="MobiDB-lite"/>
    </source>
</evidence>
<dbReference type="InterPro" id="IPR001130">
    <property type="entry name" value="TatD-like"/>
</dbReference>
<feature type="compositionally biased region" description="Polar residues" evidence="3">
    <location>
        <begin position="1"/>
        <end position="12"/>
    </location>
</feature>
<dbReference type="GO" id="GO:0046872">
    <property type="term" value="F:metal ion binding"/>
    <property type="evidence" value="ECO:0007669"/>
    <property type="project" value="UniProtKB-KW"/>
</dbReference>
<evidence type="ECO:0000313" key="4">
    <source>
        <dbReference type="EMBL" id="EXX54764.1"/>
    </source>
</evidence>
<protein>
    <submittedName>
        <fullName evidence="4">3'-5'-exodeoxyribonuclease</fullName>
    </submittedName>
</protein>
<evidence type="ECO:0000256" key="1">
    <source>
        <dbReference type="ARBA" id="ARBA00022723"/>
    </source>
</evidence>
<dbReference type="PANTHER" id="PTHR46363">
    <property type="entry name" value="DEOXYRIBONUCLEASE TATDN2-RELATED"/>
    <property type="match status" value="1"/>
</dbReference>
<keyword evidence="5" id="KW-1185">Reference proteome</keyword>
<feature type="compositionally biased region" description="Low complexity" evidence="3">
    <location>
        <begin position="18"/>
        <end position="44"/>
    </location>
</feature>
<dbReference type="Pfam" id="PF01026">
    <property type="entry name" value="TatD_DNase"/>
    <property type="match status" value="1"/>
</dbReference>
<dbReference type="PANTHER" id="PTHR46363:SF1">
    <property type="entry name" value="DEOXYRIBONUCLEASE TATDN2-RELATED"/>
    <property type="match status" value="1"/>
</dbReference>
<keyword evidence="2" id="KW-0378">Hydrolase</keyword>
<feature type="region of interest" description="Disordered" evidence="3">
    <location>
        <begin position="1"/>
        <end position="54"/>
    </location>
</feature>
<gene>
    <name evidence="4" type="ORF">RirG_231670</name>
</gene>
<organism evidence="4 5">
    <name type="scientific">Rhizophagus irregularis (strain DAOM 197198w)</name>
    <name type="common">Glomus intraradices</name>
    <dbReference type="NCBI Taxonomy" id="1432141"/>
    <lineage>
        <taxon>Eukaryota</taxon>
        <taxon>Fungi</taxon>
        <taxon>Fungi incertae sedis</taxon>
        <taxon>Mucoromycota</taxon>
        <taxon>Glomeromycotina</taxon>
        <taxon>Glomeromycetes</taxon>
        <taxon>Glomerales</taxon>
        <taxon>Glomeraceae</taxon>
        <taxon>Rhizophagus</taxon>
    </lineage>
</organism>
<dbReference type="InterPro" id="IPR018228">
    <property type="entry name" value="DNase_TatD-rel_CS"/>
</dbReference>
<accession>A0A015JIM2</accession>
<dbReference type="SMR" id="A0A015JIM2"/>
<sequence>MSGNSDNYNNNDKGSHTPSSFSPSPKNNSNNRNYNNNNNNNNNSTTRWTPRYPTTLPTKEQLSISEVPYVDSHTHLHYVLDKLPDKFNVTSYEILKQDHFPSNFESCINVLCDPLSFNSNEIFPDTHLDWKKMVDVPFMYLAVGVHPHNAKDYNDYIENNMIQILKHPKCIALGEIGLDYHYNISPRDTQKDVLVKQIEKAIELEKPLVIHTREAEEDTWDILTGFVPKEWKIHVHCFTDSPQFAKKLLNYFPNLYIGITGVVTFGSAKNTQNVIRDIVPLNRFLLETDAPYMIPAKLNRNKRSDSKVTVCHSGMIPLIAERIAQLKGMELDEIMNHARENTRNMYGI</sequence>